<organism evidence="2 3">
    <name type="scientific">Okeania hirsuta</name>
    <dbReference type="NCBI Taxonomy" id="1458930"/>
    <lineage>
        <taxon>Bacteria</taxon>
        <taxon>Bacillati</taxon>
        <taxon>Cyanobacteriota</taxon>
        <taxon>Cyanophyceae</taxon>
        <taxon>Oscillatoriophycideae</taxon>
        <taxon>Oscillatoriales</taxon>
        <taxon>Microcoleaceae</taxon>
        <taxon>Okeania</taxon>
    </lineage>
</organism>
<dbReference type="Proteomes" id="UP000269154">
    <property type="component" value="Unassembled WGS sequence"/>
</dbReference>
<dbReference type="OrthoDB" id="426215at2"/>
<dbReference type="EMBL" id="RCBY01000297">
    <property type="protein sequence ID" value="RQH25810.1"/>
    <property type="molecule type" value="Genomic_DNA"/>
</dbReference>
<dbReference type="RefSeq" id="WP_124146136.1">
    <property type="nucleotide sequence ID" value="NZ_CAWOKI010000142.1"/>
</dbReference>
<reference evidence="2 3" key="1">
    <citation type="journal article" date="2018" name="ACS Chem. Biol.">
        <title>Ketoreductase domain dysfunction expands chemodiversity: malyngamide biosynthesis in the cyanobacterium Okeania hirsuta.</title>
        <authorList>
            <person name="Moss N.A."/>
            <person name="Leao T."/>
            <person name="Rankin M."/>
            <person name="McCullough T.M."/>
            <person name="Qu P."/>
            <person name="Korobeynikov A."/>
            <person name="Smith J.L."/>
            <person name="Gerwick L."/>
            <person name="Gerwick W.H."/>
        </authorList>
    </citation>
    <scope>NUCLEOTIDE SEQUENCE [LARGE SCALE GENOMIC DNA]</scope>
    <source>
        <strain evidence="2 3">PAB10Feb10-1</strain>
    </source>
</reference>
<keyword evidence="1" id="KW-0812">Transmembrane</keyword>
<evidence type="ECO:0000256" key="1">
    <source>
        <dbReference type="SAM" id="Phobius"/>
    </source>
</evidence>
<accession>A0A3N6P070</accession>
<evidence type="ECO:0000313" key="2">
    <source>
        <dbReference type="EMBL" id="RQH25810.1"/>
    </source>
</evidence>
<feature type="transmembrane region" description="Helical" evidence="1">
    <location>
        <begin position="222"/>
        <end position="247"/>
    </location>
</feature>
<protein>
    <submittedName>
        <fullName evidence="2">DUF975 domain-containing protein</fullName>
    </submittedName>
</protein>
<feature type="transmembrane region" description="Helical" evidence="1">
    <location>
        <begin position="118"/>
        <end position="151"/>
    </location>
</feature>
<proteinExistence type="predicted"/>
<evidence type="ECO:0000313" key="3">
    <source>
        <dbReference type="Proteomes" id="UP000269154"/>
    </source>
</evidence>
<name>A0A3N6P070_9CYAN</name>
<feature type="transmembrane region" description="Helical" evidence="1">
    <location>
        <begin position="65"/>
        <end position="83"/>
    </location>
</feature>
<comment type="caution">
    <text evidence="2">The sequence shown here is derived from an EMBL/GenBank/DDBJ whole genome shotgun (WGS) entry which is preliminary data.</text>
</comment>
<feature type="transmembrane region" description="Helical" evidence="1">
    <location>
        <begin position="267"/>
        <end position="296"/>
    </location>
</feature>
<keyword evidence="1" id="KW-1133">Transmembrane helix</keyword>
<dbReference type="AlphaFoldDB" id="A0A3N6P070"/>
<feature type="transmembrane region" description="Helical" evidence="1">
    <location>
        <begin position="32"/>
        <end position="59"/>
    </location>
</feature>
<gene>
    <name evidence="2" type="ORF">D5R40_29105</name>
</gene>
<keyword evidence="1" id="KW-0472">Membrane</keyword>
<sequence length="314" mass="35023">MSENSTIPIAPLSAGNIVSAGMRIYRDHFKPYLGVAIRATLWSFLPFLALIPIPLILIYNQANSSSFLLLIPVWLLLFIYSSAKSIINNAIIARLVFGELANQPETVREARRILKPKMWIFFLAFFLFFLIGIGIWLILSVVIGILAGIIAGMANASQPNVGTIVVLVLIGIVIFIIALIFIVRLLIRFFVFDMPLAVEENITATQTLGRSWELTKGYVGRIFVVLFIASLVTLPIGIIVQIIAGILENILKATIPANPTDASFQLLLFLMGYSIGLLSNVFLLPFWQAINALVYYDLRTRREGMDLQLRKQEI</sequence>
<feature type="transmembrane region" description="Helical" evidence="1">
    <location>
        <begin position="163"/>
        <end position="187"/>
    </location>
</feature>
<keyword evidence="3" id="KW-1185">Reference proteome</keyword>